<evidence type="ECO:0000313" key="4">
    <source>
        <dbReference type="Proteomes" id="UP000318405"/>
    </source>
</evidence>
<gene>
    <name evidence="3" type="ORF">FOZ76_12350</name>
</gene>
<dbReference type="AlphaFoldDB" id="A0A556ANP4"/>
<evidence type="ECO:0000313" key="3">
    <source>
        <dbReference type="EMBL" id="TSH94508.1"/>
    </source>
</evidence>
<keyword evidence="1" id="KW-0812">Transmembrane</keyword>
<dbReference type="EMBL" id="VLTJ01000024">
    <property type="protein sequence ID" value="TSH94508.1"/>
    <property type="molecule type" value="Genomic_DNA"/>
</dbReference>
<feature type="transmembrane region" description="Helical" evidence="1">
    <location>
        <begin position="235"/>
        <end position="253"/>
    </location>
</feature>
<evidence type="ECO:0000259" key="2">
    <source>
        <dbReference type="SMART" id="SM00014"/>
    </source>
</evidence>
<evidence type="ECO:0000256" key="1">
    <source>
        <dbReference type="SAM" id="Phobius"/>
    </source>
</evidence>
<proteinExistence type="predicted"/>
<feature type="transmembrane region" description="Helical" evidence="1">
    <location>
        <begin position="130"/>
        <end position="146"/>
    </location>
</feature>
<dbReference type="Gene3D" id="1.20.144.10">
    <property type="entry name" value="Phosphatidic acid phosphatase type 2/haloperoxidase"/>
    <property type="match status" value="2"/>
</dbReference>
<feature type="transmembrane region" description="Helical" evidence="1">
    <location>
        <begin position="93"/>
        <end position="123"/>
    </location>
</feature>
<feature type="transmembrane region" description="Helical" evidence="1">
    <location>
        <begin position="208"/>
        <end position="229"/>
    </location>
</feature>
<dbReference type="InterPro" id="IPR036938">
    <property type="entry name" value="PAP2/HPO_sf"/>
</dbReference>
<accession>A0A556ANP4</accession>
<dbReference type="Proteomes" id="UP000318405">
    <property type="component" value="Unassembled WGS sequence"/>
</dbReference>
<feature type="transmembrane region" description="Helical" evidence="1">
    <location>
        <begin position="166"/>
        <end position="188"/>
    </location>
</feature>
<keyword evidence="1" id="KW-0472">Membrane</keyword>
<dbReference type="CDD" id="cd03392">
    <property type="entry name" value="PAP2_like_2"/>
    <property type="match status" value="1"/>
</dbReference>
<dbReference type="SUPFAM" id="SSF48317">
    <property type="entry name" value="Acid phosphatase/Vanadium-dependent haloperoxidase"/>
    <property type="match status" value="1"/>
</dbReference>
<organism evidence="3 4">
    <name type="scientific">Verticiella sediminum</name>
    <dbReference type="NCBI Taxonomy" id="1247510"/>
    <lineage>
        <taxon>Bacteria</taxon>
        <taxon>Pseudomonadati</taxon>
        <taxon>Pseudomonadota</taxon>
        <taxon>Betaproteobacteria</taxon>
        <taxon>Burkholderiales</taxon>
        <taxon>Alcaligenaceae</taxon>
        <taxon>Verticiella</taxon>
    </lineage>
</organism>
<reference evidence="3 4" key="1">
    <citation type="submission" date="2019-07" db="EMBL/GenBank/DDBJ databases">
        <title>Qingshengfaniella alkalisoli gen. nov., sp. nov., isolated from saline soil.</title>
        <authorList>
            <person name="Xu L."/>
            <person name="Huang X.-X."/>
            <person name="Sun J.-Q."/>
        </authorList>
    </citation>
    <scope>NUCLEOTIDE SEQUENCE [LARGE SCALE GENOMIC DNA]</scope>
    <source>
        <strain evidence="3 4">DSM 27279</strain>
    </source>
</reference>
<feature type="transmembrane region" description="Helical" evidence="1">
    <location>
        <begin position="6"/>
        <end position="26"/>
    </location>
</feature>
<dbReference type="OrthoDB" id="9780918at2"/>
<dbReference type="PANTHER" id="PTHR14969">
    <property type="entry name" value="SPHINGOSINE-1-PHOSPHATE PHOSPHOHYDROLASE"/>
    <property type="match status" value="1"/>
</dbReference>
<feature type="domain" description="Phosphatidic acid phosphatase type 2/haloperoxidase" evidence="2">
    <location>
        <begin position="128"/>
        <end position="250"/>
    </location>
</feature>
<dbReference type="SMART" id="SM00014">
    <property type="entry name" value="acidPPc"/>
    <property type="match status" value="1"/>
</dbReference>
<keyword evidence="4" id="KW-1185">Reference proteome</keyword>
<name>A0A556ANP4_9BURK</name>
<comment type="caution">
    <text evidence="3">The sequence shown here is derived from an EMBL/GenBank/DDBJ whole genome shotgun (WGS) entry which is preliminary data.</text>
</comment>
<dbReference type="InterPro" id="IPR000326">
    <property type="entry name" value="PAP2/HPO"/>
</dbReference>
<protein>
    <submittedName>
        <fullName evidence="3">Phosphatase PAP2 family protein</fullName>
    </submittedName>
</protein>
<dbReference type="PANTHER" id="PTHR14969:SF13">
    <property type="entry name" value="AT30094P"/>
    <property type="match status" value="1"/>
</dbReference>
<sequence>MQSLYPLIDAAAGWGLVLVCVALLALRYLQVRYWRTALVMRAAPGPLTCLTVGGAALAAFAVLARAVASEPVPAWLSALDAWGLTRNPGGPDAALAAVAAFTHLGDSLTVTGVAGIVGAVLLWRRQWAGLCWWALASLGNGLLVRWCKQVFGRYRPDAPYLEVHGFSFPSGHAMSSMVVYGLLVIVLWGWARDPALPAHSRAGRALRAAAFGVAGLTLAIGLSRVWLQVHYASDVLAGWMLGIAWLAVLCLLARPARGG</sequence>
<feature type="transmembrane region" description="Helical" evidence="1">
    <location>
        <begin position="47"/>
        <end position="68"/>
    </location>
</feature>
<dbReference type="Pfam" id="PF01569">
    <property type="entry name" value="PAP2"/>
    <property type="match status" value="1"/>
</dbReference>
<dbReference type="RefSeq" id="WP_143948569.1">
    <property type="nucleotide sequence ID" value="NZ_BAABMB010000001.1"/>
</dbReference>
<keyword evidence="1" id="KW-1133">Transmembrane helix</keyword>